<dbReference type="InterPro" id="IPR011009">
    <property type="entry name" value="Kinase-like_dom_sf"/>
</dbReference>
<keyword evidence="4" id="KW-1185">Reference proteome</keyword>
<dbReference type="PROSITE" id="PS50011">
    <property type="entry name" value="PROTEIN_KINASE_DOM"/>
    <property type="match status" value="1"/>
</dbReference>
<dbReference type="InterPro" id="IPR000719">
    <property type="entry name" value="Prot_kinase_dom"/>
</dbReference>
<dbReference type="PROSITE" id="PS00108">
    <property type="entry name" value="PROTEIN_KINASE_ST"/>
    <property type="match status" value="1"/>
</dbReference>
<dbReference type="Gene3D" id="1.10.510.10">
    <property type="entry name" value="Transferase(Phosphotransferase) domain 1"/>
    <property type="match status" value="1"/>
</dbReference>
<feature type="compositionally biased region" description="Basic and acidic residues" evidence="1">
    <location>
        <begin position="313"/>
        <end position="323"/>
    </location>
</feature>
<dbReference type="InterPro" id="IPR051681">
    <property type="entry name" value="Ser/Thr_Kinases-Pseudokinases"/>
</dbReference>
<evidence type="ECO:0000313" key="3">
    <source>
        <dbReference type="EMBL" id="KAF9778163.1"/>
    </source>
</evidence>
<feature type="region of interest" description="Disordered" evidence="1">
    <location>
        <begin position="270"/>
        <end position="354"/>
    </location>
</feature>
<dbReference type="Proteomes" id="UP000736335">
    <property type="component" value="Unassembled WGS sequence"/>
</dbReference>
<name>A0A9P6H2N1_9AGAM</name>
<dbReference type="Pfam" id="PF07714">
    <property type="entry name" value="PK_Tyr_Ser-Thr"/>
    <property type="match status" value="1"/>
</dbReference>
<keyword evidence="3" id="KW-0418">Kinase</keyword>
<dbReference type="AlphaFoldDB" id="A0A9P6H2N1"/>
<dbReference type="GO" id="GO:0004674">
    <property type="term" value="F:protein serine/threonine kinase activity"/>
    <property type="evidence" value="ECO:0007669"/>
    <property type="project" value="TreeGrafter"/>
</dbReference>
<keyword evidence="3" id="KW-0808">Transferase</keyword>
<dbReference type="OrthoDB" id="10252171at2759"/>
<dbReference type="InterPro" id="IPR001245">
    <property type="entry name" value="Ser-Thr/Tyr_kinase_cat_dom"/>
</dbReference>
<protein>
    <submittedName>
        <fullName evidence="3">Kinase-like domain-containing protein</fullName>
    </submittedName>
</protein>
<reference evidence="3" key="2">
    <citation type="submission" date="2020-11" db="EMBL/GenBank/DDBJ databases">
        <authorList>
            <consortium name="DOE Joint Genome Institute"/>
            <person name="Kuo A."/>
            <person name="Miyauchi S."/>
            <person name="Kiss E."/>
            <person name="Drula E."/>
            <person name="Kohler A."/>
            <person name="Sanchez-Garcia M."/>
            <person name="Andreopoulos B."/>
            <person name="Barry K.W."/>
            <person name="Bonito G."/>
            <person name="Buee M."/>
            <person name="Carver A."/>
            <person name="Chen C."/>
            <person name="Cichocki N."/>
            <person name="Clum A."/>
            <person name="Culley D."/>
            <person name="Crous P.W."/>
            <person name="Fauchery L."/>
            <person name="Girlanda M."/>
            <person name="Hayes R."/>
            <person name="Keri Z."/>
            <person name="Labutti K."/>
            <person name="Lipzen A."/>
            <person name="Lombard V."/>
            <person name="Magnuson J."/>
            <person name="Maillard F."/>
            <person name="Morin E."/>
            <person name="Murat C."/>
            <person name="Nolan M."/>
            <person name="Ohm R."/>
            <person name="Pangilinan J."/>
            <person name="Pereira M."/>
            <person name="Perotto S."/>
            <person name="Peter M."/>
            <person name="Riley R."/>
            <person name="Sitrit Y."/>
            <person name="Stielow B."/>
            <person name="Szollosi G."/>
            <person name="Zifcakova L."/>
            <person name="Stursova M."/>
            <person name="Spatafora J.W."/>
            <person name="Tedersoo L."/>
            <person name="Vaario L.-M."/>
            <person name="Yamada A."/>
            <person name="Yan M."/>
            <person name="Wang P."/>
            <person name="Xu J."/>
            <person name="Bruns T."/>
            <person name="Baldrian P."/>
            <person name="Vilgalys R."/>
            <person name="Henrissat B."/>
            <person name="Grigoriev I.V."/>
            <person name="Hibbett D."/>
            <person name="Nagy L.G."/>
            <person name="Martin F.M."/>
        </authorList>
    </citation>
    <scope>NUCLEOTIDE SEQUENCE</scope>
    <source>
        <strain evidence="3">UH-Tt-Lm1</strain>
    </source>
</reference>
<sequence>MGDVKYHGGFADVLKCECGDRTVAVKALRQHDGVSLEDMTNGFCKEVVSWKSLQHQNVLPLLGAIMTGGQFAMVSEWMTNGNIKEFIAARRDANRFELLAGAARGLEHLHSRGMIHGDLKGANIVIDRTGHACLADFGLLTIASDATNITSANSFPKGGSYQWMGPELFDPEKFNLKDRRPTKSSDRYAFGMVIYEVLSGKIPFLLCHRYAVAAKVLEGGRPARPEGVEGSLFTDVIWSILESCWKASPDDRPKVKAVLHCLEEVSSTWTPPQITADSPTVTPTTHNVESSSEGTTDEDESSASQLFLPQPESRLRLEGDPTKYRINPPAYNDSPDQPMLGTPTNNHSESKESGRILDRVSPAGLFYSIVLTAR</sequence>
<dbReference type="PANTHER" id="PTHR44329">
    <property type="entry name" value="SERINE/THREONINE-PROTEIN KINASE TNNI3K-RELATED"/>
    <property type="match status" value="1"/>
</dbReference>
<dbReference type="GO" id="GO:0005524">
    <property type="term" value="F:ATP binding"/>
    <property type="evidence" value="ECO:0007669"/>
    <property type="project" value="InterPro"/>
</dbReference>
<dbReference type="SMART" id="SM00220">
    <property type="entry name" value="S_TKc"/>
    <property type="match status" value="1"/>
</dbReference>
<proteinExistence type="predicted"/>
<evidence type="ECO:0000256" key="1">
    <source>
        <dbReference type="SAM" id="MobiDB-lite"/>
    </source>
</evidence>
<evidence type="ECO:0000259" key="2">
    <source>
        <dbReference type="PROSITE" id="PS50011"/>
    </source>
</evidence>
<feature type="domain" description="Protein kinase" evidence="2">
    <location>
        <begin position="1"/>
        <end position="270"/>
    </location>
</feature>
<feature type="compositionally biased region" description="Polar residues" evidence="1">
    <location>
        <begin position="270"/>
        <end position="288"/>
    </location>
</feature>
<gene>
    <name evidence="3" type="ORF">BJ322DRAFT_1015042</name>
</gene>
<comment type="caution">
    <text evidence="3">The sequence shown here is derived from an EMBL/GenBank/DDBJ whole genome shotgun (WGS) entry which is preliminary data.</text>
</comment>
<dbReference type="EMBL" id="WIUZ02000024">
    <property type="protein sequence ID" value="KAF9778163.1"/>
    <property type="molecule type" value="Genomic_DNA"/>
</dbReference>
<evidence type="ECO:0000313" key="4">
    <source>
        <dbReference type="Proteomes" id="UP000736335"/>
    </source>
</evidence>
<accession>A0A9P6H2N1</accession>
<reference evidence="3" key="1">
    <citation type="journal article" date="2020" name="Nat. Commun.">
        <title>Large-scale genome sequencing of mycorrhizal fungi provides insights into the early evolution of symbiotic traits.</title>
        <authorList>
            <person name="Miyauchi S."/>
            <person name="Kiss E."/>
            <person name="Kuo A."/>
            <person name="Drula E."/>
            <person name="Kohler A."/>
            <person name="Sanchez-Garcia M."/>
            <person name="Morin E."/>
            <person name="Andreopoulos B."/>
            <person name="Barry K.W."/>
            <person name="Bonito G."/>
            <person name="Buee M."/>
            <person name="Carver A."/>
            <person name="Chen C."/>
            <person name="Cichocki N."/>
            <person name="Clum A."/>
            <person name="Culley D."/>
            <person name="Crous P.W."/>
            <person name="Fauchery L."/>
            <person name="Girlanda M."/>
            <person name="Hayes R.D."/>
            <person name="Keri Z."/>
            <person name="LaButti K."/>
            <person name="Lipzen A."/>
            <person name="Lombard V."/>
            <person name="Magnuson J."/>
            <person name="Maillard F."/>
            <person name="Murat C."/>
            <person name="Nolan M."/>
            <person name="Ohm R.A."/>
            <person name="Pangilinan J."/>
            <person name="Pereira M.F."/>
            <person name="Perotto S."/>
            <person name="Peter M."/>
            <person name="Pfister S."/>
            <person name="Riley R."/>
            <person name="Sitrit Y."/>
            <person name="Stielow J.B."/>
            <person name="Szollosi G."/>
            <person name="Zifcakova L."/>
            <person name="Stursova M."/>
            <person name="Spatafora J.W."/>
            <person name="Tedersoo L."/>
            <person name="Vaario L.M."/>
            <person name="Yamada A."/>
            <person name="Yan M."/>
            <person name="Wang P."/>
            <person name="Xu J."/>
            <person name="Bruns T."/>
            <person name="Baldrian P."/>
            <person name="Vilgalys R."/>
            <person name="Dunand C."/>
            <person name="Henrissat B."/>
            <person name="Grigoriev I.V."/>
            <person name="Hibbett D."/>
            <person name="Nagy L.G."/>
            <person name="Martin F.M."/>
        </authorList>
    </citation>
    <scope>NUCLEOTIDE SEQUENCE</scope>
    <source>
        <strain evidence="3">UH-Tt-Lm1</strain>
    </source>
</reference>
<dbReference type="SUPFAM" id="SSF56112">
    <property type="entry name" value="Protein kinase-like (PK-like)"/>
    <property type="match status" value="1"/>
</dbReference>
<organism evidence="3 4">
    <name type="scientific">Thelephora terrestris</name>
    <dbReference type="NCBI Taxonomy" id="56493"/>
    <lineage>
        <taxon>Eukaryota</taxon>
        <taxon>Fungi</taxon>
        <taxon>Dikarya</taxon>
        <taxon>Basidiomycota</taxon>
        <taxon>Agaricomycotina</taxon>
        <taxon>Agaricomycetes</taxon>
        <taxon>Thelephorales</taxon>
        <taxon>Thelephoraceae</taxon>
        <taxon>Thelephora</taxon>
    </lineage>
</organism>
<dbReference type="InterPro" id="IPR008271">
    <property type="entry name" value="Ser/Thr_kinase_AS"/>
</dbReference>